<evidence type="ECO:0000256" key="9">
    <source>
        <dbReference type="ARBA" id="ARBA00048173"/>
    </source>
</evidence>
<comment type="catalytic activity">
    <reaction evidence="9">
        <text>DNA(n) + a 2'-deoxyribonucleoside 5'-triphosphate = DNA(n+1) + diphosphate</text>
        <dbReference type="Rhea" id="RHEA:22508"/>
        <dbReference type="Rhea" id="RHEA-COMP:17339"/>
        <dbReference type="Rhea" id="RHEA-COMP:17340"/>
        <dbReference type="ChEBI" id="CHEBI:33019"/>
        <dbReference type="ChEBI" id="CHEBI:61560"/>
        <dbReference type="ChEBI" id="CHEBI:173112"/>
        <dbReference type="EC" id="2.7.7.49"/>
    </reaction>
</comment>
<evidence type="ECO:0000256" key="6">
    <source>
        <dbReference type="ARBA" id="ARBA00022918"/>
    </source>
</evidence>
<reference evidence="12" key="1">
    <citation type="submission" date="2014-06" db="EMBL/GenBank/DDBJ databases">
        <title>Sequence and analysis of p11663 plasmid from Serratia marcescens.</title>
        <authorList>
            <person name="Jin W."/>
            <person name="Wachino J."/>
            <person name="Arakawa Y."/>
        </authorList>
    </citation>
    <scope>NUCLEOTIDE SEQUENCE</scope>
    <source>
        <strain evidence="12">11663</strain>
        <plasmid evidence="12">p11663</plasmid>
    </source>
</reference>
<name>A0A0B6VSU1_SERMA</name>
<dbReference type="InterPro" id="IPR000477">
    <property type="entry name" value="RT_dom"/>
</dbReference>
<keyword evidence="7" id="KW-0051">Antiviral defense</keyword>
<dbReference type="Pfam" id="PF00078">
    <property type="entry name" value="RVT_1"/>
    <property type="match status" value="1"/>
</dbReference>
<dbReference type="CDD" id="cd01651">
    <property type="entry name" value="RT_G2_intron"/>
    <property type="match status" value="1"/>
</dbReference>
<dbReference type="InterPro" id="IPR000123">
    <property type="entry name" value="Reverse_transcriptase_msDNA"/>
</dbReference>
<dbReference type="EC" id="2.7.7.49" evidence="1"/>
<dbReference type="EMBL" id="AP014611">
    <property type="protein sequence ID" value="BAQ22081.1"/>
    <property type="molecule type" value="Genomic_DNA"/>
</dbReference>
<feature type="region of interest" description="Disordered" evidence="10">
    <location>
        <begin position="1"/>
        <end position="21"/>
    </location>
</feature>
<feature type="domain" description="Reverse transcriptase" evidence="11">
    <location>
        <begin position="94"/>
        <end position="320"/>
    </location>
</feature>
<evidence type="ECO:0000256" key="8">
    <source>
        <dbReference type="ARBA" id="ARBA00034120"/>
    </source>
</evidence>
<dbReference type="InterPro" id="IPR043502">
    <property type="entry name" value="DNA/RNA_pol_sf"/>
</dbReference>
<evidence type="ECO:0000256" key="1">
    <source>
        <dbReference type="ARBA" id="ARBA00012493"/>
    </source>
</evidence>
<dbReference type="InterPro" id="IPR051083">
    <property type="entry name" value="GrpII_Intron_Splice-Mob/Def"/>
</dbReference>
<geneLocation type="plasmid" evidence="12">
    <name>p11663</name>
</geneLocation>
<dbReference type="GO" id="GO:0046872">
    <property type="term" value="F:metal ion binding"/>
    <property type="evidence" value="ECO:0007669"/>
    <property type="project" value="UniProtKB-KW"/>
</dbReference>
<dbReference type="GO" id="GO:0003723">
    <property type="term" value="F:RNA binding"/>
    <property type="evidence" value="ECO:0007669"/>
    <property type="project" value="InterPro"/>
</dbReference>
<keyword evidence="3" id="KW-0548">Nucleotidyltransferase</keyword>
<keyword evidence="5" id="KW-0460">Magnesium</keyword>
<evidence type="ECO:0000259" key="11">
    <source>
        <dbReference type="PROSITE" id="PS50878"/>
    </source>
</evidence>
<dbReference type="PANTHER" id="PTHR34047">
    <property type="entry name" value="NUCLEAR INTRON MATURASE 1, MITOCHONDRIAL-RELATED"/>
    <property type="match status" value="1"/>
</dbReference>
<dbReference type="PANTHER" id="PTHR34047:SF8">
    <property type="entry name" value="PROTEIN YKFC"/>
    <property type="match status" value="1"/>
</dbReference>
<keyword evidence="12" id="KW-0614">Plasmid</keyword>
<dbReference type="GO" id="GO:0051607">
    <property type="term" value="P:defense response to virus"/>
    <property type="evidence" value="ECO:0007669"/>
    <property type="project" value="UniProtKB-KW"/>
</dbReference>
<dbReference type="GO" id="GO:0003964">
    <property type="term" value="F:RNA-directed DNA polymerase activity"/>
    <property type="evidence" value="ECO:0007669"/>
    <property type="project" value="UniProtKB-KW"/>
</dbReference>
<dbReference type="SUPFAM" id="SSF56672">
    <property type="entry name" value="DNA/RNA polymerases"/>
    <property type="match status" value="1"/>
</dbReference>
<evidence type="ECO:0000256" key="7">
    <source>
        <dbReference type="ARBA" id="ARBA00023118"/>
    </source>
</evidence>
<dbReference type="InterPro" id="IPR030931">
    <property type="entry name" value="Group_II_RT_mat"/>
</dbReference>
<keyword evidence="4" id="KW-0479">Metal-binding</keyword>
<evidence type="ECO:0000256" key="2">
    <source>
        <dbReference type="ARBA" id="ARBA00022679"/>
    </source>
</evidence>
<dbReference type="InterPro" id="IPR013597">
    <property type="entry name" value="Mat_intron_G2"/>
</dbReference>
<dbReference type="PRINTS" id="PR00866">
    <property type="entry name" value="RNADNAPOLMS"/>
</dbReference>
<dbReference type="PROSITE" id="PS50878">
    <property type="entry name" value="RT_POL"/>
    <property type="match status" value="1"/>
</dbReference>
<evidence type="ECO:0000256" key="10">
    <source>
        <dbReference type="SAM" id="MobiDB-lite"/>
    </source>
</evidence>
<evidence type="ECO:0000313" key="12">
    <source>
        <dbReference type="EMBL" id="BAQ22081.1"/>
    </source>
</evidence>
<organism evidence="12">
    <name type="scientific">Serratia marcescens</name>
    <dbReference type="NCBI Taxonomy" id="615"/>
    <lineage>
        <taxon>Bacteria</taxon>
        <taxon>Pseudomonadati</taxon>
        <taxon>Pseudomonadota</taxon>
        <taxon>Gammaproteobacteria</taxon>
        <taxon>Enterobacterales</taxon>
        <taxon>Yersiniaceae</taxon>
        <taxon>Serratia</taxon>
    </lineage>
</organism>
<dbReference type="Pfam" id="PF08388">
    <property type="entry name" value="GIIM"/>
    <property type="match status" value="1"/>
</dbReference>
<feature type="compositionally biased region" description="Polar residues" evidence="10">
    <location>
        <begin position="1"/>
        <end position="11"/>
    </location>
</feature>
<evidence type="ECO:0000256" key="3">
    <source>
        <dbReference type="ARBA" id="ARBA00022695"/>
    </source>
</evidence>
<proteinExistence type="inferred from homology"/>
<protein>
    <recommendedName>
        <fullName evidence="1">RNA-directed DNA polymerase</fullName>
        <ecNumber evidence="1">2.7.7.49</ecNumber>
    </recommendedName>
</protein>
<comment type="similarity">
    <text evidence="8">Belongs to the bacterial reverse transcriptase family.</text>
</comment>
<keyword evidence="6" id="KW-0695">RNA-directed DNA polymerase</keyword>
<dbReference type="AlphaFoldDB" id="A0A0B6VSU1"/>
<evidence type="ECO:0000256" key="5">
    <source>
        <dbReference type="ARBA" id="ARBA00022842"/>
    </source>
</evidence>
<keyword evidence="2" id="KW-0808">Transferase</keyword>
<dbReference type="RefSeq" id="WP_082261857.1">
    <property type="nucleotide sequence ID" value="NZ_AP014611.1"/>
</dbReference>
<accession>A0A0B6VSU1</accession>
<dbReference type="NCBIfam" id="TIGR04416">
    <property type="entry name" value="group_II_RT_mat"/>
    <property type="match status" value="1"/>
</dbReference>
<sequence length="468" mass="53510">MTLNNTEQMAETPSLAEEVTGQNPVAVPCEVLPVTAGAGSLPSEADRDLMSAVLARGNMLLAYDRVRRNKGAPGVDGMTVEALKPYLKTHWPEIKQQLLEGRYTPQPVRKVEIPKPGGGIRMLGIPCVLDRLIQQALHQVLSPRFEPTFSDHSYGFRPGRSAAQAVLQARSYMEEGRRWVVDIDLEAFFDRVNHDILMSRLARGITDTRVLKLIRAYLQAGIMEGGVVTARHEGTPQGGPLSPLLSNILLTDLDRELERRGHRFCRYADDCNIYVKSRKAGERVLASLTDYLEQRLKLRVNRGKSAVDRPWNRSFLGYSVDKRKRNIRLKVAEKSLKRLKATIKQVLRRGRGQRIYRTVEILTPKLRGWINYFRYSDVKGSFEALDGWIRRHLRKILWRQWKRPFTRAKMLMRLGLSEGRAWRSATNGRGPWWNSCASHLNQALPKKVFDRIGLVSLMDQYNRLKCMS</sequence>
<evidence type="ECO:0000256" key="4">
    <source>
        <dbReference type="ARBA" id="ARBA00022723"/>
    </source>
</evidence>